<dbReference type="InterPro" id="IPR008995">
    <property type="entry name" value="Mo/tungstate-bd_C_term_dom"/>
</dbReference>
<dbReference type="PANTHER" id="PTHR43875">
    <property type="entry name" value="MALTODEXTRIN IMPORT ATP-BINDING PROTEIN MSMX"/>
    <property type="match status" value="1"/>
</dbReference>
<proteinExistence type="predicted"/>
<evidence type="ECO:0000256" key="2">
    <source>
        <dbReference type="ARBA" id="ARBA00022475"/>
    </source>
</evidence>
<evidence type="ECO:0000256" key="3">
    <source>
        <dbReference type="ARBA" id="ARBA00022741"/>
    </source>
</evidence>
<dbReference type="InterPro" id="IPR047641">
    <property type="entry name" value="ABC_transpr_MalK/UgpC-like"/>
</dbReference>
<dbReference type="CDD" id="cd03301">
    <property type="entry name" value="ABC_MalK_N"/>
    <property type="match status" value="1"/>
</dbReference>
<feature type="domain" description="ABC transporter" evidence="7">
    <location>
        <begin position="4"/>
        <end position="234"/>
    </location>
</feature>
<dbReference type="GO" id="GO:0140359">
    <property type="term" value="F:ABC-type transporter activity"/>
    <property type="evidence" value="ECO:0007669"/>
    <property type="project" value="InterPro"/>
</dbReference>
<dbReference type="Gene3D" id="2.40.50.140">
    <property type="entry name" value="Nucleic acid-binding proteins"/>
    <property type="match status" value="1"/>
</dbReference>
<dbReference type="FunFam" id="3.40.50.300:FF:000042">
    <property type="entry name" value="Maltose/maltodextrin ABC transporter, ATP-binding protein"/>
    <property type="match status" value="1"/>
</dbReference>
<evidence type="ECO:0000313" key="10">
    <source>
        <dbReference type="EMBL" id="CAB5011391.1"/>
    </source>
</evidence>
<dbReference type="InterPro" id="IPR012340">
    <property type="entry name" value="NA-bd_OB-fold"/>
</dbReference>
<name>A0A6J7EFV5_9ZZZZ</name>
<evidence type="ECO:0000256" key="4">
    <source>
        <dbReference type="ARBA" id="ARBA00022840"/>
    </source>
</evidence>
<dbReference type="InterPro" id="IPR017871">
    <property type="entry name" value="ABC_transporter-like_CS"/>
</dbReference>
<dbReference type="PROSITE" id="PS00211">
    <property type="entry name" value="ABC_TRANSPORTER_1"/>
    <property type="match status" value="1"/>
</dbReference>
<evidence type="ECO:0000313" key="9">
    <source>
        <dbReference type="EMBL" id="CAB4882207.1"/>
    </source>
</evidence>
<dbReference type="GO" id="GO:0008643">
    <property type="term" value="P:carbohydrate transport"/>
    <property type="evidence" value="ECO:0007669"/>
    <property type="project" value="InterPro"/>
</dbReference>
<keyword evidence="4" id="KW-0067">ATP-binding</keyword>
<keyword evidence="1" id="KW-0813">Transport</keyword>
<dbReference type="Gene3D" id="2.40.50.100">
    <property type="match status" value="1"/>
</dbReference>
<keyword evidence="5" id="KW-1278">Translocase</keyword>
<dbReference type="InterPro" id="IPR003439">
    <property type="entry name" value="ABC_transporter-like_ATP-bd"/>
</dbReference>
<dbReference type="InterPro" id="IPR015855">
    <property type="entry name" value="ABC_transpr_MalK-like"/>
</dbReference>
<dbReference type="EMBL" id="CAFBPM010000002">
    <property type="protein sequence ID" value="CAB5011391.1"/>
    <property type="molecule type" value="Genomic_DNA"/>
</dbReference>
<reference evidence="9" key="1">
    <citation type="submission" date="2020-05" db="EMBL/GenBank/DDBJ databases">
        <authorList>
            <person name="Chiriac C."/>
            <person name="Salcher M."/>
            <person name="Ghai R."/>
            <person name="Kavagutti S V."/>
        </authorList>
    </citation>
    <scope>NUCLEOTIDE SEQUENCE</scope>
</reference>
<dbReference type="EMBL" id="CAFBLT010000002">
    <property type="protein sequence ID" value="CAB4882207.1"/>
    <property type="molecule type" value="Genomic_DNA"/>
</dbReference>
<dbReference type="Pfam" id="PF00005">
    <property type="entry name" value="ABC_tran"/>
    <property type="match status" value="1"/>
</dbReference>
<dbReference type="AlphaFoldDB" id="A0A6J7EFV5"/>
<keyword evidence="2" id="KW-1003">Cell membrane</keyword>
<dbReference type="SMART" id="SM00382">
    <property type="entry name" value="AAA"/>
    <property type="match status" value="1"/>
</dbReference>
<dbReference type="GO" id="GO:0016887">
    <property type="term" value="F:ATP hydrolysis activity"/>
    <property type="evidence" value="ECO:0007669"/>
    <property type="project" value="InterPro"/>
</dbReference>
<dbReference type="SUPFAM" id="SSF50331">
    <property type="entry name" value="MOP-like"/>
    <property type="match status" value="1"/>
</dbReference>
<dbReference type="InterPro" id="IPR003593">
    <property type="entry name" value="AAA+_ATPase"/>
</dbReference>
<sequence length="354" mass="38129">MATVSFQGTTKRFGDVTAVDALNLDVEDGEFLVLLGPSGCGKTTALRMVAGLEDVSEGIIAIDGNDVTGLEPQDRDVAMVFQSYALYPHLSVARNIEFPLRKRISSKEERQRLVLDVAKSLDLDEYLDRKPGQLSGGQRQRVALARAIVRQPAAFLMDEPLSNLDAKLRIQTRAEIVALQARLGTTTLYVTHDQVEAMTMGHRIAVMNDGILQQVATPSALYENPQNVFVARFVGNPGMNIVTGVVDSEARSIHLGGVDASPGFLHDDAYQFNGPLSLGFRPESVALSSTGLPGSVSLIERLGSEVHVVVTIETGEILTVRQAANEVIPSLGDSVHLAVTGKVLAFDAQTGERR</sequence>
<dbReference type="EMBL" id="CAFABE010000126">
    <property type="protein sequence ID" value="CAB4834463.1"/>
    <property type="molecule type" value="Genomic_DNA"/>
</dbReference>
<dbReference type="PROSITE" id="PS50893">
    <property type="entry name" value="ABC_TRANSPORTER_2"/>
    <property type="match status" value="1"/>
</dbReference>
<dbReference type="InterPro" id="IPR027417">
    <property type="entry name" value="P-loop_NTPase"/>
</dbReference>
<evidence type="ECO:0000256" key="6">
    <source>
        <dbReference type="ARBA" id="ARBA00023136"/>
    </source>
</evidence>
<protein>
    <submittedName>
        <fullName evidence="9">Unannotated protein</fullName>
    </submittedName>
</protein>
<dbReference type="GO" id="GO:0005524">
    <property type="term" value="F:ATP binding"/>
    <property type="evidence" value="ECO:0007669"/>
    <property type="project" value="UniProtKB-KW"/>
</dbReference>
<organism evidence="9">
    <name type="scientific">freshwater metagenome</name>
    <dbReference type="NCBI Taxonomy" id="449393"/>
    <lineage>
        <taxon>unclassified sequences</taxon>
        <taxon>metagenomes</taxon>
        <taxon>ecological metagenomes</taxon>
    </lineage>
</organism>
<evidence type="ECO:0000256" key="1">
    <source>
        <dbReference type="ARBA" id="ARBA00022448"/>
    </source>
</evidence>
<dbReference type="Gene3D" id="3.40.50.300">
    <property type="entry name" value="P-loop containing nucleotide triphosphate hydrolases"/>
    <property type="match status" value="1"/>
</dbReference>
<evidence type="ECO:0000259" key="7">
    <source>
        <dbReference type="PROSITE" id="PS50893"/>
    </source>
</evidence>
<keyword evidence="3" id="KW-0547">Nucleotide-binding</keyword>
<dbReference type="GO" id="GO:0055052">
    <property type="term" value="C:ATP-binding cassette (ABC) transporter complex, substrate-binding subunit-containing"/>
    <property type="evidence" value="ECO:0007669"/>
    <property type="project" value="TreeGrafter"/>
</dbReference>
<dbReference type="SUPFAM" id="SSF52540">
    <property type="entry name" value="P-loop containing nucleoside triphosphate hydrolases"/>
    <property type="match status" value="1"/>
</dbReference>
<dbReference type="PANTHER" id="PTHR43875:SF15">
    <property type="entry name" value="TREHALOSE IMPORT ATP-BINDING PROTEIN SUGC"/>
    <property type="match status" value="1"/>
</dbReference>
<accession>A0A6J7EFV5</accession>
<evidence type="ECO:0000256" key="5">
    <source>
        <dbReference type="ARBA" id="ARBA00022967"/>
    </source>
</evidence>
<evidence type="ECO:0000313" key="8">
    <source>
        <dbReference type="EMBL" id="CAB4834463.1"/>
    </source>
</evidence>
<dbReference type="Pfam" id="PF08402">
    <property type="entry name" value="TOBE_2"/>
    <property type="match status" value="1"/>
</dbReference>
<gene>
    <name evidence="8" type="ORF">UFOPK3164_01670</name>
    <name evidence="9" type="ORF">UFOPK3427_01605</name>
    <name evidence="10" type="ORF">UFOPK4112_00331</name>
</gene>
<keyword evidence="6" id="KW-0472">Membrane</keyword>
<dbReference type="InterPro" id="IPR013611">
    <property type="entry name" value="Transp-assoc_OB_typ2"/>
</dbReference>